<evidence type="ECO:0000256" key="1">
    <source>
        <dbReference type="SAM" id="Phobius"/>
    </source>
</evidence>
<proteinExistence type="predicted"/>
<reference evidence="2 3" key="1">
    <citation type="submission" date="2024-06" db="EMBL/GenBank/DDBJ databases">
        <title>Sorghum-associated microbial communities from plants grown in Nebraska, USA.</title>
        <authorList>
            <person name="Schachtman D."/>
        </authorList>
    </citation>
    <scope>NUCLEOTIDE SEQUENCE [LARGE SCALE GENOMIC DNA]</scope>
    <source>
        <strain evidence="2 3">2814</strain>
    </source>
</reference>
<feature type="transmembrane region" description="Helical" evidence="1">
    <location>
        <begin position="6"/>
        <end position="29"/>
    </location>
</feature>
<name>A0ABV2R9L7_9CAUL</name>
<keyword evidence="1" id="KW-1133">Transmembrane helix</keyword>
<accession>A0ABV2R9L7</accession>
<comment type="caution">
    <text evidence="2">The sequence shown here is derived from an EMBL/GenBank/DDBJ whole genome shotgun (WGS) entry which is preliminary data.</text>
</comment>
<dbReference type="Proteomes" id="UP001549313">
    <property type="component" value="Unassembled WGS sequence"/>
</dbReference>
<organism evidence="2 3">
    <name type="scientific">Brevundimonas faecalis</name>
    <dbReference type="NCBI Taxonomy" id="947378"/>
    <lineage>
        <taxon>Bacteria</taxon>
        <taxon>Pseudomonadati</taxon>
        <taxon>Pseudomonadota</taxon>
        <taxon>Alphaproteobacteria</taxon>
        <taxon>Caulobacterales</taxon>
        <taxon>Caulobacteraceae</taxon>
        <taxon>Brevundimonas</taxon>
    </lineage>
</organism>
<gene>
    <name evidence="2" type="ORF">ABIE19_000922</name>
</gene>
<protein>
    <submittedName>
        <fullName evidence="2">Uncharacterized protein</fullName>
    </submittedName>
</protein>
<keyword evidence="1" id="KW-0812">Transmembrane</keyword>
<evidence type="ECO:0000313" key="3">
    <source>
        <dbReference type="Proteomes" id="UP001549313"/>
    </source>
</evidence>
<sequence length="37" mass="3854">MPAEAVPFVAALASAFLVLMGVLGFVSVWSNMGEGRK</sequence>
<keyword evidence="3" id="KW-1185">Reference proteome</keyword>
<keyword evidence="1" id="KW-0472">Membrane</keyword>
<evidence type="ECO:0000313" key="2">
    <source>
        <dbReference type="EMBL" id="MET4683013.1"/>
    </source>
</evidence>
<dbReference type="EMBL" id="JBEPTF010000001">
    <property type="protein sequence ID" value="MET4683013.1"/>
    <property type="molecule type" value="Genomic_DNA"/>
</dbReference>